<dbReference type="InterPro" id="IPR016024">
    <property type="entry name" value="ARM-type_fold"/>
</dbReference>
<sequence length="982" mass="111217">MKRSFIEETSINNNIYSSEIQSNSIASNKPISCLAANGANWNELKLSNLDSYKIDDRVQCLLLIARSAPLFTVEQQKLIIEILIPHLEKEKDDDVKAMFILLIEKCSRCPNTNVSAVLSSLIKQVESESTKVKWHVYSCICQIIKHRHISQKLESPQFFEFLLGQLTKDLSNTHHKVRAISISLLSLLPFASKQEMSTTQMQIQKTISNYARDSDPRVRKSALDALFQMHIRGCPLDLAIYSLSVTSLRDDYEEVRMAGLNLMGSLYPEHRMKLAHEDVDETTRLIDDAFNKVCDLVNDSAITIRTKACVMMASYQHVGPDMLNQTFSKQIMSHLKRKVPRYKQQQKRYANGAIPVAEGDIDVESNEFHLLDSGACGSFIHGLEDEYQEVRNAAIDSICELCMYNEQLTKKAIEFLVDMFNDDIDKIRLNAIQSLRKIGTKSPIEFDEEQLEIAVGALEDSDPIARQATHDLFTVIRLTARISLTTLLDALEANTKRYPMDVLSIYRCLADVGKKHEDYVEILVPELLKLDKRYLPKEANVEDVMYTAYVILIANACVSNVKILNQLPKYVFRHFAYFKSKYPNCVPDLRKLYKTAGLKLEGDVDCLPMTFSASAKKLVASDADSYMAATVEMLQTIKSQIEQNELSTALLTIEVATRNFKYISSLKPSFFGKSELAHLYLKCCETMIKVKQSHSSTCASTAQLAAASLLRHSYTIQHTFFGLSPSTLHAAMCFRVFANIVWMFGTLKQMPASKNASFNIKNMLLASHERIKTIQRYFGDRETDEIPILSNLKTHLLSASECPTTKKMALIQSFIPNFLPLDICLDNPVKHTTAAILQPLPNSDKPYKFTSQFPVKMHVEAEVLNAFNTNSLAVEFILPDQSSYMFWPAPGHFKQTTPYCYKLNTDIEIKLSPWTEPGVVIIRIVQSFEPDLPGLDEYIMRYPNCSAVTNSLNSNSTISVSSVVISEHLKYHLFPMYTKQKS</sequence>
<comment type="caution">
    <text evidence="5">The sequence shown here is derived from an EMBL/GenBank/DDBJ whole genome shotgun (WGS) entry which is preliminary data.</text>
</comment>
<evidence type="ECO:0000259" key="4">
    <source>
        <dbReference type="Pfam" id="PF25458"/>
    </source>
</evidence>
<evidence type="ECO:0000313" key="6">
    <source>
        <dbReference type="Proteomes" id="UP000093000"/>
    </source>
</evidence>
<evidence type="ECO:0000256" key="1">
    <source>
        <dbReference type="ARBA" id="ARBA00004123"/>
    </source>
</evidence>
<dbReference type="GO" id="GO:0032039">
    <property type="term" value="C:integrator complex"/>
    <property type="evidence" value="ECO:0007669"/>
    <property type="project" value="TreeGrafter"/>
</dbReference>
<evidence type="ECO:0000256" key="2">
    <source>
        <dbReference type="ARBA" id="ARBA00023242"/>
    </source>
</evidence>
<name>A0A1C7N6Z1_9FUNG</name>
<dbReference type="AlphaFoldDB" id="A0A1C7N6Z1"/>
<proteinExistence type="predicted"/>
<dbReference type="GO" id="GO:0016180">
    <property type="term" value="P:snRNA processing"/>
    <property type="evidence" value="ECO:0007669"/>
    <property type="project" value="TreeGrafter"/>
</dbReference>
<dbReference type="Gene3D" id="1.25.10.10">
    <property type="entry name" value="Leucine-rich Repeat Variant"/>
    <property type="match status" value="2"/>
</dbReference>
<dbReference type="InterPro" id="IPR056235">
    <property type="entry name" value="INTS4_8HBD"/>
</dbReference>
<dbReference type="InParanoid" id="A0A1C7N6Z1"/>
<dbReference type="OrthoDB" id="18190at2759"/>
<feature type="domain" description="Integrator complex subunit 4/Protein SIEL C-terminal Ig-like" evidence="4">
    <location>
        <begin position="836"/>
        <end position="977"/>
    </location>
</feature>
<dbReference type="InterPro" id="IPR011989">
    <property type="entry name" value="ARM-like"/>
</dbReference>
<dbReference type="Proteomes" id="UP000093000">
    <property type="component" value="Unassembled WGS sequence"/>
</dbReference>
<evidence type="ECO:0000313" key="5">
    <source>
        <dbReference type="EMBL" id="OBZ84831.1"/>
    </source>
</evidence>
<dbReference type="Pfam" id="PF25458">
    <property type="entry name" value="INTS4_C"/>
    <property type="match status" value="1"/>
</dbReference>
<reference evidence="5 6" key="1">
    <citation type="submission" date="2016-03" db="EMBL/GenBank/DDBJ databases">
        <title>Choanephora cucurbitarum.</title>
        <authorList>
            <person name="Min B."/>
            <person name="Park H."/>
            <person name="Park J.-H."/>
            <person name="Shin H.-D."/>
            <person name="Choi I.-G."/>
        </authorList>
    </citation>
    <scope>NUCLEOTIDE SEQUENCE [LARGE SCALE GENOMIC DNA]</scope>
    <source>
        <strain evidence="5 6">KUS-F28377</strain>
    </source>
</reference>
<dbReference type="Pfam" id="PF12765">
    <property type="entry name" value="Cohesin_HEAT"/>
    <property type="match status" value="1"/>
</dbReference>
<comment type="subcellular location">
    <subcellularLocation>
        <location evidence="1">Nucleus</location>
    </subcellularLocation>
</comment>
<evidence type="ECO:0000259" key="3">
    <source>
        <dbReference type="Pfam" id="PF24493"/>
    </source>
</evidence>
<dbReference type="InterPro" id="IPR026003">
    <property type="entry name" value="Cohesin_HEAT"/>
</dbReference>
<dbReference type="EMBL" id="LUGH01000464">
    <property type="protein sequence ID" value="OBZ84831.1"/>
    <property type="molecule type" value="Genomic_DNA"/>
</dbReference>
<dbReference type="PANTHER" id="PTHR20938">
    <property type="entry name" value="INTEGRATOR COMPLEX SUBUNIT 4"/>
    <property type="match status" value="1"/>
</dbReference>
<dbReference type="Pfam" id="PF24493">
    <property type="entry name" value="INTS4_8HBD"/>
    <property type="match status" value="1"/>
</dbReference>
<dbReference type="PANTHER" id="PTHR20938:SF0">
    <property type="entry name" value="INTEGRATOR COMPLEX SUBUNIT 4"/>
    <property type="match status" value="1"/>
</dbReference>
<keyword evidence="2" id="KW-0539">Nucleus</keyword>
<protein>
    <submittedName>
        <fullName evidence="5">Integrator complex subunit 4</fullName>
    </submittedName>
</protein>
<organism evidence="5 6">
    <name type="scientific">Choanephora cucurbitarum</name>
    <dbReference type="NCBI Taxonomy" id="101091"/>
    <lineage>
        <taxon>Eukaryota</taxon>
        <taxon>Fungi</taxon>
        <taxon>Fungi incertae sedis</taxon>
        <taxon>Mucoromycota</taxon>
        <taxon>Mucoromycotina</taxon>
        <taxon>Mucoromycetes</taxon>
        <taxon>Mucorales</taxon>
        <taxon>Mucorineae</taxon>
        <taxon>Choanephoraceae</taxon>
        <taxon>Choanephoroideae</taxon>
        <taxon>Choanephora</taxon>
    </lineage>
</organism>
<feature type="domain" description="INTS4 8 helical bundle" evidence="3">
    <location>
        <begin position="634"/>
        <end position="802"/>
    </location>
</feature>
<keyword evidence="6" id="KW-1185">Reference proteome</keyword>
<accession>A0A1C7N6Z1</accession>
<dbReference type="Pfam" id="PF13646">
    <property type="entry name" value="HEAT_2"/>
    <property type="match status" value="1"/>
</dbReference>
<gene>
    <name evidence="5" type="primary">ints4</name>
    <name evidence="5" type="ORF">A0J61_07119</name>
</gene>
<dbReference type="SUPFAM" id="SSF48371">
    <property type="entry name" value="ARM repeat"/>
    <property type="match status" value="1"/>
</dbReference>
<dbReference type="STRING" id="101091.A0A1C7N6Z1"/>
<dbReference type="InterPro" id="IPR057412">
    <property type="entry name" value="INTS4_C"/>
</dbReference>